<sequence length="327" mass="35803">PYILHKFFSSLSCDNSVVVGPRIGEDAAVINAGGKYLVIKTDPITFTSRNMGWYVVNINANDIACMGAVPHWFLATVLLPPGEKKDFLEEFFNQLQRSYSEMGICLIGGHTEVTSAVTRPVVVGQMIGELKGKSIITNTNAKIGDDILLTKGLAIEGTHLIYQEKKDELKEKIPSRFLKNVDQFLKNPGISVVKEATIAAENVDVHCMHDPTEGGLIAGLWEIATASKVGICVKWEDIPIFEETKLICEKYKINPLSLLASGSLIVVTSPQESDRLISIYRENGIKCRKIGKIVSPEKGVSIVKGGEIIGISKPPKDELTKLVKNLN</sequence>
<dbReference type="InterPro" id="IPR036921">
    <property type="entry name" value="PurM-like_N_sf"/>
</dbReference>
<dbReference type="AlphaFoldDB" id="A0A662DJR8"/>
<dbReference type="GO" id="GO:0051604">
    <property type="term" value="P:protein maturation"/>
    <property type="evidence" value="ECO:0007669"/>
    <property type="project" value="TreeGrafter"/>
</dbReference>
<name>A0A662DJR8_UNCAE</name>
<dbReference type="Gene3D" id="3.90.650.10">
    <property type="entry name" value="PurM-like C-terminal domain"/>
    <property type="match status" value="1"/>
</dbReference>
<dbReference type="InterPro" id="IPR010918">
    <property type="entry name" value="PurM-like_C_dom"/>
</dbReference>
<proteinExistence type="inferred from homology"/>
<dbReference type="Gene3D" id="3.30.1330.10">
    <property type="entry name" value="PurM-like, N-terminal domain"/>
    <property type="match status" value="1"/>
</dbReference>
<accession>A0A662DJR8</accession>
<feature type="domain" description="PurM-like C-terminal" evidence="3">
    <location>
        <begin position="142"/>
        <end position="303"/>
    </location>
</feature>
<dbReference type="SUPFAM" id="SSF56042">
    <property type="entry name" value="PurM C-terminal domain-like"/>
    <property type="match status" value="1"/>
</dbReference>
<evidence type="ECO:0000313" key="5">
    <source>
        <dbReference type="Proteomes" id="UP000267654"/>
    </source>
</evidence>
<dbReference type="InterPro" id="IPR011854">
    <property type="entry name" value="HypE"/>
</dbReference>
<evidence type="ECO:0000313" key="4">
    <source>
        <dbReference type="EMBL" id="RLE14767.1"/>
    </source>
</evidence>
<evidence type="ECO:0000259" key="2">
    <source>
        <dbReference type="Pfam" id="PF00586"/>
    </source>
</evidence>
<evidence type="ECO:0000256" key="1">
    <source>
        <dbReference type="ARBA" id="ARBA00006243"/>
    </source>
</evidence>
<gene>
    <name evidence="4" type="ORF">DRI96_00930</name>
</gene>
<comment type="similarity">
    <text evidence="1">Belongs to the HypE family.</text>
</comment>
<dbReference type="CDD" id="cd06061">
    <property type="entry name" value="PurM-like1"/>
    <property type="match status" value="1"/>
</dbReference>
<dbReference type="InterPro" id="IPR016188">
    <property type="entry name" value="PurM-like_N"/>
</dbReference>
<dbReference type="Pfam" id="PF02769">
    <property type="entry name" value="AIRS_C"/>
    <property type="match status" value="1"/>
</dbReference>
<organism evidence="4 5">
    <name type="scientific">Aerophobetes bacterium</name>
    <dbReference type="NCBI Taxonomy" id="2030807"/>
    <lineage>
        <taxon>Bacteria</taxon>
        <taxon>Candidatus Aerophobota</taxon>
    </lineage>
</organism>
<dbReference type="InterPro" id="IPR036676">
    <property type="entry name" value="PurM-like_C_sf"/>
</dbReference>
<dbReference type="Proteomes" id="UP000267654">
    <property type="component" value="Unassembled WGS sequence"/>
</dbReference>
<dbReference type="SUPFAM" id="SSF55326">
    <property type="entry name" value="PurM N-terminal domain-like"/>
    <property type="match status" value="1"/>
</dbReference>
<dbReference type="PIRSF" id="PIRSF005644">
    <property type="entry name" value="Hdrgns_mtr_HypE"/>
    <property type="match status" value="1"/>
</dbReference>
<comment type="caution">
    <text evidence="4">The sequence shown here is derived from an EMBL/GenBank/DDBJ whole genome shotgun (WGS) entry which is preliminary data.</text>
</comment>
<dbReference type="PANTHER" id="PTHR30303:SF4">
    <property type="entry name" value="HYDROGENASE EXPRESSION_FORMATION PROTEIN HYPE"/>
    <property type="match status" value="1"/>
</dbReference>
<feature type="non-terminal residue" evidence="4">
    <location>
        <position position="1"/>
    </location>
</feature>
<dbReference type="PANTHER" id="PTHR30303">
    <property type="entry name" value="HYDROGENASE ISOENZYMES FORMATION PROTEIN HYPE"/>
    <property type="match status" value="1"/>
</dbReference>
<dbReference type="EMBL" id="QMQB01000023">
    <property type="protein sequence ID" value="RLE14767.1"/>
    <property type="molecule type" value="Genomic_DNA"/>
</dbReference>
<protein>
    <submittedName>
        <fullName evidence="4">Hydrogenase expression/formation protein</fullName>
    </submittedName>
</protein>
<feature type="domain" description="PurM-like N-terminal" evidence="2">
    <location>
        <begin position="24"/>
        <end position="129"/>
    </location>
</feature>
<dbReference type="Pfam" id="PF00586">
    <property type="entry name" value="AIRS"/>
    <property type="match status" value="1"/>
</dbReference>
<evidence type="ECO:0000259" key="3">
    <source>
        <dbReference type="Pfam" id="PF02769"/>
    </source>
</evidence>
<reference evidence="4 5" key="1">
    <citation type="submission" date="2018-06" db="EMBL/GenBank/DDBJ databases">
        <title>Extensive metabolic versatility and redundancy in microbially diverse, dynamic hydrothermal sediments.</title>
        <authorList>
            <person name="Dombrowski N."/>
            <person name="Teske A."/>
            <person name="Baker B.J."/>
        </authorList>
    </citation>
    <scope>NUCLEOTIDE SEQUENCE [LARGE SCALE GENOMIC DNA]</scope>
    <source>
        <strain evidence="4">B19_G9</strain>
    </source>
</reference>